<name>A0A6G7XH58_9MICO</name>
<dbReference type="InterPro" id="IPR011020">
    <property type="entry name" value="HTTM-like"/>
</dbReference>
<evidence type="ECO:0000313" key="7">
    <source>
        <dbReference type="EMBL" id="QIK63895.1"/>
    </source>
</evidence>
<gene>
    <name evidence="7" type="ORF">G7068_12335</name>
</gene>
<evidence type="ECO:0000256" key="3">
    <source>
        <dbReference type="ARBA" id="ARBA00022989"/>
    </source>
</evidence>
<dbReference type="InterPro" id="IPR052964">
    <property type="entry name" value="Sporulation_signal_mat"/>
</dbReference>
<accession>A0A6G7XH58</accession>
<dbReference type="Proteomes" id="UP000502677">
    <property type="component" value="Chromosome"/>
</dbReference>
<protein>
    <submittedName>
        <fullName evidence="7">HTTM domain-containing protein</fullName>
    </submittedName>
</protein>
<dbReference type="SMART" id="SM00752">
    <property type="entry name" value="HTTM"/>
    <property type="match status" value="1"/>
</dbReference>
<keyword evidence="3 5" id="KW-1133">Transmembrane helix</keyword>
<evidence type="ECO:0000256" key="1">
    <source>
        <dbReference type="ARBA" id="ARBA00004127"/>
    </source>
</evidence>
<dbReference type="KEGG" id="lvi:G7068_12335"/>
<proteinExistence type="predicted"/>
<feature type="transmembrane region" description="Helical" evidence="5">
    <location>
        <begin position="276"/>
        <end position="297"/>
    </location>
</feature>
<reference evidence="7 8" key="1">
    <citation type="submission" date="2020-03" db="EMBL/GenBank/DDBJ databases">
        <title>Leucobacter sp. nov., isolated from beetles.</title>
        <authorList>
            <person name="Hyun D.-W."/>
            <person name="Bae J.-W."/>
        </authorList>
    </citation>
    <scope>NUCLEOTIDE SEQUENCE [LARGE SCALE GENOMIC DNA]</scope>
    <source>
        <strain evidence="7 8">HDW9C</strain>
    </source>
</reference>
<organism evidence="7 8">
    <name type="scientific">Leucobacter viscericola</name>
    <dbReference type="NCBI Taxonomy" id="2714935"/>
    <lineage>
        <taxon>Bacteria</taxon>
        <taxon>Bacillati</taxon>
        <taxon>Actinomycetota</taxon>
        <taxon>Actinomycetes</taxon>
        <taxon>Micrococcales</taxon>
        <taxon>Microbacteriaceae</taxon>
        <taxon>Leucobacter</taxon>
    </lineage>
</organism>
<keyword evidence="2 5" id="KW-0812">Transmembrane</keyword>
<comment type="subcellular location">
    <subcellularLocation>
        <location evidence="1">Endomembrane system</location>
        <topology evidence="1">Multi-pass membrane protein</topology>
    </subcellularLocation>
</comment>
<feature type="transmembrane region" description="Helical" evidence="5">
    <location>
        <begin position="168"/>
        <end position="187"/>
    </location>
</feature>
<evidence type="ECO:0000256" key="2">
    <source>
        <dbReference type="ARBA" id="ARBA00022692"/>
    </source>
</evidence>
<feature type="transmembrane region" description="Helical" evidence="5">
    <location>
        <begin position="118"/>
        <end position="136"/>
    </location>
</feature>
<dbReference type="EMBL" id="CP049863">
    <property type="protein sequence ID" value="QIK63895.1"/>
    <property type="molecule type" value="Genomic_DNA"/>
</dbReference>
<keyword evidence="8" id="KW-1185">Reference proteome</keyword>
<sequence length="376" mass="42480">MSAQQPTTDPTPGVGAGLKRLLVGVFRDGWKNLVAQLTLLRDFFEHWLMDAPKARYGIAVTRMLFSFAAIGILLTNFNTRFYAFGTGSAWSSELDKPISDFPNIWLFSFFYRIIENDTLFTIAYILLGVLAFILMIGYRTKIVMPIFFVGWVSFIELNDMLGDQGDNIFRIVMLVLMFADTSSRWSLDAKRRKKYALNPTNSFVGRALRGGPLVPSWFRNLFHNVAIMILVCQVSMVYVSGAFYKASGEPWDDGIALYAPITTQQFGTWPELSAFFTSWGPVVAGLTYMTLLIQAFFPAMLMNKWTRRLALLVIVVFHLGIALLMGLPWFSLCMIGIDSVFIRDVSWQRLSLWITSTYRGKTTPATTTSLMQGQPA</sequence>
<dbReference type="GO" id="GO:0012505">
    <property type="term" value="C:endomembrane system"/>
    <property type="evidence" value="ECO:0007669"/>
    <property type="project" value="UniProtKB-SubCell"/>
</dbReference>
<feature type="transmembrane region" description="Helical" evidence="5">
    <location>
        <begin position="309"/>
        <end position="330"/>
    </location>
</feature>
<dbReference type="AlphaFoldDB" id="A0A6G7XH58"/>
<evidence type="ECO:0000259" key="6">
    <source>
        <dbReference type="SMART" id="SM00752"/>
    </source>
</evidence>
<dbReference type="RefSeq" id="WP_166292235.1">
    <property type="nucleotide sequence ID" value="NZ_CP049863.1"/>
</dbReference>
<feature type="transmembrane region" description="Helical" evidence="5">
    <location>
        <begin position="56"/>
        <end position="74"/>
    </location>
</feature>
<evidence type="ECO:0000256" key="4">
    <source>
        <dbReference type="ARBA" id="ARBA00023136"/>
    </source>
</evidence>
<keyword evidence="4 5" id="KW-0472">Membrane</keyword>
<evidence type="ECO:0000256" key="5">
    <source>
        <dbReference type="SAM" id="Phobius"/>
    </source>
</evidence>
<evidence type="ECO:0000313" key="8">
    <source>
        <dbReference type="Proteomes" id="UP000502677"/>
    </source>
</evidence>
<dbReference type="PANTHER" id="PTHR39535">
    <property type="entry name" value="SPORULATION-DELAYING PROTEIN SDPB"/>
    <property type="match status" value="1"/>
</dbReference>
<feature type="transmembrane region" description="Helical" evidence="5">
    <location>
        <begin position="225"/>
        <end position="244"/>
    </location>
</feature>
<feature type="domain" description="HTTM-like" evidence="6">
    <location>
        <begin position="50"/>
        <end position="346"/>
    </location>
</feature>
<dbReference type="PANTHER" id="PTHR39535:SF2">
    <property type="entry name" value="HTTM DOMAIN-CONTAINING PROTEIN"/>
    <property type="match status" value="1"/>
</dbReference>